<evidence type="ECO:0000313" key="11">
    <source>
        <dbReference type="EMBL" id="KAK9753878.1"/>
    </source>
</evidence>
<comment type="caution">
    <text evidence="11">The sequence shown here is derived from an EMBL/GenBank/DDBJ whole genome shotgun (WGS) entry which is preliminary data.</text>
</comment>
<dbReference type="PANTHER" id="PTHR24331:SF0">
    <property type="entry name" value="DBX"/>
    <property type="match status" value="1"/>
</dbReference>
<evidence type="ECO:0000256" key="6">
    <source>
        <dbReference type="ARBA" id="ARBA00038504"/>
    </source>
</evidence>
<name>A0AAW1N5S5_POPJA</name>
<dbReference type="GO" id="GO:0003677">
    <property type="term" value="F:DNA binding"/>
    <property type="evidence" value="ECO:0007669"/>
    <property type="project" value="UniProtKB-UniRule"/>
</dbReference>
<feature type="region of interest" description="Disordered" evidence="9">
    <location>
        <begin position="1"/>
        <end position="45"/>
    </location>
</feature>
<dbReference type="AlphaFoldDB" id="A0AAW1N5S5"/>
<comment type="similarity">
    <text evidence="6">Belongs to the H2.0 homeobox family.</text>
</comment>
<dbReference type="CDD" id="cd00086">
    <property type="entry name" value="homeodomain"/>
    <property type="match status" value="1"/>
</dbReference>
<dbReference type="SUPFAM" id="SSF46689">
    <property type="entry name" value="Homeodomain-like"/>
    <property type="match status" value="1"/>
</dbReference>
<evidence type="ECO:0000256" key="7">
    <source>
        <dbReference type="PROSITE-ProRule" id="PRU00108"/>
    </source>
</evidence>
<dbReference type="SMART" id="SM00389">
    <property type="entry name" value="HOX"/>
    <property type="match status" value="1"/>
</dbReference>
<dbReference type="Proteomes" id="UP001458880">
    <property type="component" value="Unassembled WGS sequence"/>
</dbReference>
<keyword evidence="3 7" id="KW-0238">DNA-binding</keyword>
<comment type="subcellular location">
    <subcellularLocation>
        <location evidence="1 7 8">Nucleus</location>
    </subcellularLocation>
</comment>
<dbReference type="InterPro" id="IPR009057">
    <property type="entry name" value="Homeodomain-like_sf"/>
</dbReference>
<dbReference type="InterPro" id="IPR020479">
    <property type="entry name" value="HD_metazoa"/>
</dbReference>
<dbReference type="InterPro" id="IPR000047">
    <property type="entry name" value="HTH_motif"/>
</dbReference>
<dbReference type="PRINTS" id="PR00031">
    <property type="entry name" value="HTHREPRESSR"/>
</dbReference>
<evidence type="ECO:0000259" key="10">
    <source>
        <dbReference type="PROSITE" id="PS50071"/>
    </source>
</evidence>
<dbReference type="Gene3D" id="1.10.10.60">
    <property type="entry name" value="Homeodomain-like"/>
    <property type="match status" value="1"/>
</dbReference>
<dbReference type="PANTHER" id="PTHR24331">
    <property type="entry name" value="DBX"/>
    <property type="match status" value="1"/>
</dbReference>
<dbReference type="InterPro" id="IPR001356">
    <property type="entry name" value="HD"/>
</dbReference>
<proteinExistence type="inferred from homology"/>
<keyword evidence="4 7" id="KW-0371">Homeobox</keyword>
<dbReference type="InterPro" id="IPR051662">
    <property type="entry name" value="H2.0_Homeobox_NeuralPatt"/>
</dbReference>
<dbReference type="FunFam" id="1.10.10.60:FF:000177">
    <property type="entry name" value="Homeobox protein DBX1"/>
    <property type="match status" value="1"/>
</dbReference>
<keyword evidence="12" id="KW-1185">Reference proteome</keyword>
<feature type="domain" description="Homeobox" evidence="10">
    <location>
        <begin position="42"/>
        <end position="102"/>
    </location>
</feature>
<sequence length="197" mass="22215">MGPQRSGQASKGHDEESRLQRSAADPLPGTFPWAHSGRGKPRRGMMRRAVFSDLQRKGLERRFQIQKYISKPDRKKLAEKLGLKDSQVKIWFQNRRMKWRNSKERELLAAGGSREQTLPNKNNPHPDLSDADGDKPKLDLSDVPDISPAHSPADHQRASHDAASGNAPNCLPLQGYQLYDSMDYESSNDSEEEINVT</sequence>
<evidence type="ECO:0000256" key="2">
    <source>
        <dbReference type="ARBA" id="ARBA00022473"/>
    </source>
</evidence>
<evidence type="ECO:0000313" key="12">
    <source>
        <dbReference type="Proteomes" id="UP001458880"/>
    </source>
</evidence>
<dbReference type="PROSITE" id="PS00027">
    <property type="entry name" value="HOMEOBOX_1"/>
    <property type="match status" value="1"/>
</dbReference>
<dbReference type="InterPro" id="IPR017970">
    <property type="entry name" value="Homeobox_CS"/>
</dbReference>
<protein>
    <submittedName>
        <fullName evidence="11">Homeodomain</fullName>
    </submittedName>
</protein>
<keyword evidence="5 7" id="KW-0539">Nucleus</keyword>
<dbReference type="EMBL" id="JASPKY010000009">
    <property type="protein sequence ID" value="KAK9753878.1"/>
    <property type="molecule type" value="Genomic_DNA"/>
</dbReference>
<dbReference type="GO" id="GO:0005634">
    <property type="term" value="C:nucleus"/>
    <property type="evidence" value="ECO:0007669"/>
    <property type="project" value="UniProtKB-SubCell"/>
</dbReference>
<accession>A0AAW1N5S5</accession>
<dbReference type="GO" id="GO:0000981">
    <property type="term" value="F:DNA-binding transcription factor activity, RNA polymerase II-specific"/>
    <property type="evidence" value="ECO:0007669"/>
    <property type="project" value="InterPro"/>
</dbReference>
<evidence type="ECO:0000256" key="9">
    <source>
        <dbReference type="SAM" id="MobiDB-lite"/>
    </source>
</evidence>
<feature type="region of interest" description="Disordered" evidence="9">
    <location>
        <begin position="103"/>
        <end position="173"/>
    </location>
</feature>
<gene>
    <name evidence="11" type="ORF">QE152_g1551</name>
</gene>
<organism evidence="11 12">
    <name type="scientific">Popillia japonica</name>
    <name type="common">Japanese beetle</name>
    <dbReference type="NCBI Taxonomy" id="7064"/>
    <lineage>
        <taxon>Eukaryota</taxon>
        <taxon>Metazoa</taxon>
        <taxon>Ecdysozoa</taxon>
        <taxon>Arthropoda</taxon>
        <taxon>Hexapoda</taxon>
        <taxon>Insecta</taxon>
        <taxon>Pterygota</taxon>
        <taxon>Neoptera</taxon>
        <taxon>Endopterygota</taxon>
        <taxon>Coleoptera</taxon>
        <taxon>Polyphaga</taxon>
        <taxon>Scarabaeiformia</taxon>
        <taxon>Scarabaeidae</taxon>
        <taxon>Rutelinae</taxon>
        <taxon>Popillia</taxon>
    </lineage>
</organism>
<dbReference type="Pfam" id="PF00046">
    <property type="entry name" value="Homeodomain"/>
    <property type="match status" value="1"/>
</dbReference>
<evidence type="ECO:0000256" key="1">
    <source>
        <dbReference type="ARBA" id="ARBA00004123"/>
    </source>
</evidence>
<evidence type="ECO:0000256" key="8">
    <source>
        <dbReference type="RuleBase" id="RU000682"/>
    </source>
</evidence>
<keyword evidence="2" id="KW-0217">Developmental protein</keyword>
<evidence type="ECO:0000256" key="4">
    <source>
        <dbReference type="ARBA" id="ARBA00023155"/>
    </source>
</evidence>
<reference evidence="11 12" key="1">
    <citation type="journal article" date="2024" name="BMC Genomics">
        <title>De novo assembly and annotation of Popillia japonica's genome with initial clues to its potential as an invasive pest.</title>
        <authorList>
            <person name="Cucini C."/>
            <person name="Boschi S."/>
            <person name="Funari R."/>
            <person name="Cardaioli E."/>
            <person name="Iannotti N."/>
            <person name="Marturano G."/>
            <person name="Paoli F."/>
            <person name="Bruttini M."/>
            <person name="Carapelli A."/>
            <person name="Frati F."/>
            <person name="Nardi F."/>
        </authorList>
    </citation>
    <scope>NUCLEOTIDE SEQUENCE [LARGE SCALE GENOMIC DNA]</scope>
    <source>
        <strain evidence="11">DMR45628</strain>
    </source>
</reference>
<dbReference type="PRINTS" id="PR00024">
    <property type="entry name" value="HOMEOBOX"/>
</dbReference>
<feature type="compositionally biased region" description="Polar residues" evidence="9">
    <location>
        <begin position="114"/>
        <end position="123"/>
    </location>
</feature>
<dbReference type="PROSITE" id="PS50071">
    <property type="entry name" value="HOMEOBOX_2"/>
    <property type="match status" value="1"/>
</dbReference>
<feature type="DNA-binding region" description="Homeobox" evidence="7">
    <location>
        <begin position="44"/>
        <end position="103"/>
    </location>
</feature>
<evidence type="ECO:0000256" key="5">
    <source>
        <dbReference type="ARBA" id="ARBA00023242"/>
    </source>
</evidence>
<evidence type="ECO:0000256" key="3">
    <source>
        <dbReference type="ARBA" id="ARBA00023125"/>
    </source>
</evidence>